<protein>
    <submittedName>
        <fullName evidence="3">MaoC/PaaZ C-terminal domain-containing protein</fullName>
    </submittedName>
</protein>
<evidence type="ECO:0000313" key="4">
    <source>
        <dbReference type="Proteomes" id="UP001239909"/>
    </source>
</evidence>
<dbReference type="Pfam" id="PF22622">
    <property type="entry name" value="MFE-2_hydrat-2_N"/>
    <property type="match status" value="1"/>
</dbReference>
<dbReference type="Pfam" id="PF01575">
    <property type="entry name" value="MaoC_dehydratas"/>
    <property type="match status" value="1"/>
</dbReference>
<accession>A0ABQ6LQF2</accession>
<evidence type="ECO:0000259" key="1">
    <source>
        <dbReference type="Pfam" id="PF01575"/>
    </source>
</evidence>
<evidence type="ECO:0000313" key="3">
    <source>
        <dbReference type="EMBL" id="GMG84939.1"/>
    </source>
</evidence>
<comment type="caution">
    <text evidence="3">The sequence shown here is derived from an EMBL/GenBank/DDBJ whole genome shotgun (WGS) entry which is preliminary data.</text>
</comment>
<dbReference type="InterPro" id="IPR002539">
    <property type="entry name" value="MaoC-like_dom"/>
</dbReference>
<reference evidence="3 4" key="1">
    <citation type="submission" date="2023-04" db="EMBL/GenBank/DDBJ databases">
        <title>Marinoamorphus aggregata gen. nov., sp. Nov., isolate from tissue of brittle star Ophioplocus japonicus.</title>
        <authorList>
            <person name="Kawano K."/>
            <person name="Sawayama S."/>
            <person name="Nakagawa S."/>
        </authorList>
    </citation>
    <scope>NUCLEOTIDE SEQUENCE [LARGE SCALE GENOMIC DNA]</scope>
    <source>
        <strain evidence="3 4">NKW23</strain>
    </source>
</reference>
<sequence>MAIDRDRLMALEFPEIRQSYGARECILYGLGLGCGLDPMDERQLQYVDETKLATSPTMANVLAYPGFWMRDLDTGIDHTRVVHGEHETTLTGPLPVEATVTARTRIEGLVDKGAGRGALVYVTREIADAGTGAVLATIRQTVFCRGDGGFGGSTMEARAPAPLPDRAPDLTAEAPTHPQLALIYRLNGDLNPLHSDPATAKAAGFERPILHGLATFGIAGNALVDALLGGDPARCRSVRGRFSAPVFPGDTIALDIWRDGPGAAAFRARVAARDAVVLNNGRFLWEDA</sequence>
<dbReference type="PANTHER" id="PTHR13078">
    <property type="entry name" value="PEROXISOMAL MULTIFUNCTIONAL ENZYME TYPE 2-RELATED"/>
    <property type="match status" value="1"/>
</dbReference>
<dbReference type="Proteomes" id="UP001239909">
    <property type="component" value="Unassembled WGS sequence"/>
</dbReference>
<keyword evidence="4" id="KW-1185">Reference proteome</keyword>
<dbReference type="InterPro" id="IPR054357">
    <property type="entry name" value="MFE-2_N"/>
</dbReference>
<dbReference type="SUPFAM" id="SSF54637">
    <property type="entry name" value="Thioesterase/thiol ester dehydrase-isomerase"/>
    <property type="match status" value="2"/>
</dbReference>
<evidence type="ECO:0000259" key="2">
    <source>
        <dbReference type="Pfam" id="PF22622"/>
    </source>
</evidence>
<dbReference type="RefSeq" id="WP_285674119.1">
    <property type="nucleotide sequence ID" value="NZ_BSYI01000047.1"/>
</dbReference>
<dbReference type="InterPro" id="IPR029069">
    <property type="entry name" value="HotDog_dom_sf"/>
</dbReference>
<dbReference type="Gene3D" id="3.10.129.10">
    <property type="entry name" value="Hotdog Thioesterase"/>
    <property type="match status" value="1"/>
</dbReference>
<feature type="domain" description="MaoC-like" evidence="1">
    <location>
        <begin position="163"/>
        <end position="262"/>
    </location>
</feature>
<organism evidence="3 4">
    <name type="scientific">Paralimibaculum aggregatum</name>
    <dbReference type="NCBI Taxonomy" id="3036245"/>
    <lineage>
        <taxon>Bacteria</taxon>
        <taxon>Pseudomonadati</taxon>
        <taxon>Pseudomonadota</taxon>
        <taxon>Alphaproteobacteria</taxon>
        <taxon>Rhodobacterales</taxon>
        <taxon>Paracoccaceae</taxon>
        <taxon>Paralimibaculum</taxon>
    </lineage>
</organism>
<feature type="domain" description="Peroxisomal multifunctional enzyme type 2-like N-terminal" evidence="2">
    <location>
        <begin position="19"/>
        <end position="146"/>
    </location>
</feature>
<name>A0ABQ6LQF2_9RHOB</name>
<dbReference type="CDD" id="cd03448">
    <property type="entry name" value="HDE_HSD"/>
    <property type="match status" value="1"/>
</dbReference>
<dbReference type="PANTHER" id="PTHR13078:SF56">
    <property type="entry name" value="PEROXISOMAL MULTIFUNCTIONAL ENZYME TYPE 2"/>
    <property type="match status" value="1"/>
</dbReference>
<dbReference type="EMBL" id="BSYI01000047">
    <property type="protein sequence ID" value="GMG84939.1"/>
    <property type="molecule type" value="Genomic_DNA"/>
</dbReference>
<proteinExistence type="predicted"/>
<gene>
    <name evidence="3" type="ORF">LNKW23_41550</name>
</gene>